<evidence type="ECO:0000256" key="1">
    <source>
        <dbReference type="PROSITE-ProRule" id="PRU00278"/>
    </source>
</evidence>
<evidence type="ECO:0000259" key="3">
    <source>
        <dbReference type="PROSITE" id="PS50198"/>
    </source>
</evidence>
<dbReference type="Proteomes" id="UP001195483">
    <property type="component" value="Unassembled WGS sequence"/>
</dbReference>
<evidence type="ECO:0000256" key="2">
    <source>
        <dbReference type="SAM" id="SignalP"/>
    </source>
</evidence>
<dbReference type="InterPro" id="IPR046357">
    <property type="entry name" value="PPIase_dom_sf"/>
</dbReference>
<dbReference type="AlphaFoldDB" id="A0AAE0T780"/>
<comment type="caution">
    <text evidence="4">The sequence shown here is derived from an EMBL/GenBank/DDBJ whole genome shotgun (WGS) entry which is preliminary data.</text>
</comment>
<feature type="signal peptide" evidence="2">
    <location>
        <begin position="1"/>
        <end position="28"/>
    </location>
</feature>
<dbReference type="Pfam" id="PF00639">
    <property type="entry name" value="Rotamase"/>
    <property type="match status" value="1"/>
</dbReference>
<name>A0AAE0T780_9BIVA</name>
<evidence type="ECO:0000313" key="5">
    <source>
        <dbReference type="Proteomes" id="UP001195483"/>
    </source>
</evidence>
<feature type="domain" description="PpiC" evidence="3">
    <location>
        <begin position="229"/>
        <end position="335"/>
    </location>
</feature>
<proteinExistence type="predicted"/>
<dbReference type="SUPFAM" id="SSF54534">
    <property type="entry name" value="FKBP-like"/>
    <property type="match status" value="2"/>
</dbReference>
<sequence length="677" mass="78621">MKVDKIGVALALVLMSVGFVAEKDPVLAEIEYSDKSVELIRLSNFEKYSRDLGLDSDTMKQESKLNELILFRLKMKEAVEEGLAKDSSILSDVKEYKERIALPYLMDKELIDPLVKEYYERSAFELRASHLLILLEENKMGKDTVDTYKKIMNIKQEIEKGLTFEAAVEKYSEDPSAKSNKGDLGYFSVGMMVYPFENGAYSAVVGKIHGPFRTQFGYHLLKVVDKRKMDWARYSQIFISLGLKPLNEDSSEAYYKINELKLRLGKGEGFEELAKAYSEDERSREVGKGGELGFVSKGELPYLELNQAADKLKNVGDVSDVVRTRAGLHILKLQRKGMGSYEETRDELRERVLSDQSRVLVKRKTLIEKLKKEIRLEFNQKIFDKFRKNFDEAKVIQDVIVPILEQKEWLLKVGSKLFVLGDFISFSKQTAGLDATLQKEEIDLLLDEFRSMSLIHYATERLASEENEFTQVMQKYQTGSMIFTLTQKKVWDLSTPTESELKAYYVENKEKFRFKDRVHVSALQIQRRKEAIEIFNELKKKKRVHSVITKSDVAFLRKPIMDSLKVLSKKDPLVKEKRERLQNEMKKIVVDDKPRSFEKLKKVYPVIYSVWQAEQDSRFELVKRKSVEKPRQMTYEEAKTAIYSEMQDVKSKQLMDNWVNSLRHAAKIKINKENLVK</sequence>
<dbReference type="InterPro" id="IPR050245">
    <property type="entry name" value="PrsA_foldase"/>
</dbReference>
<feature type="chain" id="PRO_5042129568" description="PpiC domain-containing protein" evidence="2">
    <location>
        <begin position="29"/>
        <end position="677"/>
    </location>
</feature>
<feature type="domain" description="PpiC" evidence="3">
    <location>
        <begin position="123"/>
        <end position="225"/>
    </location>
</feature>
<dbReference type="PANTHER" id="PTHR47245">
    <property type="entry name" value="PEPTIDYLPROLYL ISOMERASE"/>
    <property type="match status" value="1"/>
</dbReference>
<reference evidence="4" key="3">
    <citation type="submission" date="2023-05" db="EMBL/GenBank/DDBJ databases">
        <authorList>
            <person name="Smith C.H."/>
        </authorList>
    </citation>
    <scope>NUCLEOTIDE SEQUENCE</scope>
    <source>
        <strain evidence="4">CHS0354</strain>
        <tissue evidence="4">Mantle</tissue>
    </source>
</reference>
<dbReference type="PANTHER" id="PTHR47245:SF2">
    <property type="entry name" value="PEPTIDYL-PROLYL CIS-TRANS ISOMERASE HP_0175-RELATED"/>
    <property type="match status" value="1"/>
</dbReference>
<gene>
    <name evidence="4" type="ORF">CHS0354_000681</name>
</gene>
<dbReference type="GO" id="GO:0003755">
    <property type="term" value="F:peptidyl-prolyl cis-trans isomerase activity"/>
    <property type="evidence" value="ECO:0007669"/>
    <property type="project" value="UniProtKB-KW"/>
</dbReference>
<accession>A0AAE0T780</accession>
<evidence type="ECO:0000313" key="4">
    <source>
        <dbReference type="EMBL" id="KAK3605016.1"/>
    </source>
</evidence>
<protein>
    <recommendedName>
        <fullName evidence="3">PpiC domain-containing protein</fullName>
    </recommendedName>
</protein>
<dbReference type="Pfam" id="PF13616">
    <property type="entry name" value="Rotamase_3"/>
    <property type="match status" value="1"/>
</dbReference>
<reference evidence="4" key="2">
    <citation type="journal article" date="2021" name="Genome Biol. Evol.">
        <title>Developing a high-quality reference genome for a parasitic bivalve with doubly uniparental inheritance (Bivalvia: Unionida).</title>
        <authorList>
            <person name="Smith C.H."/>
        </authorList>
    </citation>
    <scope>NUCLEOTIDE SEQUENCE</scope>
    <source>
        <strain evidence="4">CHS0354</strain>
        <tissue evidence="4">Mantle</tissue>
    </source>
</reference>
<keyword evidence="2" id="KW-0732">Signal</keyword>
<keyword evidence="1" id="KW-0697">Rotamase</keyword>
<dbReference type="EMBL" id="JAEAOA010000085">
    <property type="protein sequence ID" value="KAK3605016.1"/>
    <property type="molecule type" value="Genomic_DNA"/>
</dbReference>
<keyword evidence="1" id="KW-0413">Isomerase</keyword>
<keyword evidence="5" id="KW-1185">Reference proteome</keyword>
<dbReference type="InterPro" id="IPR023058">
    <property type="entry name" value="PPIase_PpiC_CS"/>
</dbReference>
<dbReference type="Gene3D" id="3.10.50.40">
    <property type="match status" value="2"/>
</dbReference>
<dbReference type="InterPro" id="IPR000297">
    <property type="entry name" value="PPIase_PpiC"/>
</dbReference>
<reference evidence="4" key="1">
    <citation type="journal article" date="2021" name="Genome Biol. Evol.">
        <title>A High-Quality Reference Genome for a Parasitic Bivalve with Doubly Uniparental Inheritance (Bivalvia: Unionida).</title>
        <authorList>
            <person name="Smith C.H."/>
        </authorList>
    </citation>
    <scope>NUCLEOTIDE SEQUENCE</scope>
    <source>
        <strain evidence="4">CHS0354</strain>
    </source>
</reference>
<dbReference type="PROSITE" id="PS50198">
    <property type="entry name" value="PPIC_PPIASE_2"/>
    <property type="match status" value="2"/>
</dbReference>
<dbReference type="PROSITE" id="PS01096">
    <property type="entry name" value="PPIC_PPIASE_1"/>
    <property type="match status" value="1"/>
</dbReference>
<organism evidence="4 5">
    <name type="scientific">Potamilus streckersoni</name>
    <dbReference type="NCBI Taxonomy" id="2493646"/>
    <lineage>
        <taxon>Eukaryota</taxon>
        <taxon>Metazoa</taxon>
        <taxon>Spiralia</taxon>
        <taxon>Lophotrochozoa</taxon>
        <taxon>Mollusca</taxon>
        <taxon>Bivalvia</taxon>
        <taxon>Autobranchia</taxon>
        <taxon>Heteroconchia</taxon>
        <taxon>Palaeoheterodonta</taxon>
        <taxon>Unionida</taxon>
        <taxon>Unionoidea</taxon>
        <taxon>Unionidae</taxon>
        <taxon>Ambleminae</taxon>
        <taxon>Lampsilini</taxon>
        <taxon>Potamilus</taxon>
    </lineage>
</organism>